<evidence type="ECO:0000256" key="1">
    <source>
        <dbReference type="SAM" id="SignalP"/>
    </source>
</evidence>
<feature type="domain" description="Chitin-binding type-2" evidence="2">
    <location>
        <begin position="97"/>
        <end position="153"/>
    </location>
</feature>
<dbReference type="InterPro" id="IPR036508">
    <property type="entry name" value="Chitin-bd_dom_sf"/>
</dbReference>
<feature type="chain" id="PRO_5027121158" evidence="1">
    <location>
        <begin position="20"/>
        <end position="363"/>
    </location>
</feature>
<keyword evidence="1" id="KW-0732">Signal</keyword>
<dbReference type="OrthoDB" id="6597859at2759"/>
<dbReference type="AlphaFoldDB" id="A0A6J1LL97"/>
<evidence type="ECO:0000313" key="4">
    <source>
        <dbReference type="RefSeq" id="XP_023166656.2"/>
    </source>
</evidence>
<dbReference type="GO" id="GO:0008061">
    <property type="term" value="F:chitin binding"/>
    <property type="evidence" value="ECO:0007669"/>
    <property type="project" value="InterPro"/>
</dbReference>
<reference evidence="4" key="1">
    <citation type="submission" date="2025-08" db="UniProtKB">
        <authorList>
            <consortium name="RefSeq"/>
        </authorList>
    </citation>
    <scope>IDENTIFICATION</scope>
    <source>
        <strain evidence="4">15085-1641.00</strain>
        <tissue evidence="4">Whole body</tissue>
    </source>
</reference>
<sequence length="363" mass="40505">MNLIKWLLPLLGYLVGCQGSSKVIDSAELVTNPCQEIRLAGFVCVDCSTLGFCSHVDGQWQTVSMTTCQSERGFFCNDEGSIGCTWQPKCQVPVRGKFYCQQPGIFPDPYDCRSYHECSEQNVDTPRQCTNGAAYSLLTNSCSLPRESELCSEKQYTCNYVGQTGAWAAHKSYYYICQKDKVGTQDVFYPLMMKCSDGYSFNNHSCVSDAKLKQTEPAKLLADCEEGVVYPADTAEGYFYCVDGQRVYQSCAVDHYFDPVTGICLKESKTCEEGNFYAAETKYGFNVCANGQLIYQRCPAGSVYDPSRNTCRKEQETCEESKLYAAETKHGYLLCQNGQLMSYECPKGSIFDGISAVCEPEHI</sequence>
<evidence type="ECO:0000259" key="2">
    <source>
        <dbReference type="PROSITE" id="PS50940"/>
    </source>
</evidence>
<dbReference type="OMA" id="RGKFYCQ"/>
<evidence type="ECO:0000313" key="3">
    <source>
        <dbReference type="Proteomes" id="UP000504633"/>
    </source>
</evidence>
<gene>
    <name evidence="4" type="primary">LOC111596607</name>
</gene>
<dbReference type="Proteomes" id="UP000504633">
    <property type="component" value="Unplaced"/>
</dbReference>
<dbReference type="Gene3D" id="2.170.140.10">
    <property type="entry name" value="Chitin binding domain"/>
    <property type="match status" value="2"/>
</dbReference>
<accession>A0A6J1LL97</accession>
<proteinExistence type="predicted"/>
<dbReference type="KEGG" id="dhe:111596607"/>
<dbReference type="GeneID" id="111596607"/>
<name>A0A6J1LL97_DROHY</name>
<keyword evidence="3" id="KW-1185">Reference proteome</keyword>
<feature type="domain" description="Chitin-binding type-2" evidence="2">
    <location>
        <begin position="268"/>
        <end position="320"/>
    </location>
</feature>
<feature type="signal peptide" evidence="1">
    <location>
        <begin position="1"/>
        <end position="19"/>
    </location>
</feature>
<dbReference type="PROSITE" id="PS50940">
    <property type="entry name" value="CHIT_BIND_II"/>
    <property type="match status" value="2"/>
</dbReference>
<dbReference type="InterPro" id="IPR002557">
    <property type="entry name" value="Chitin-bd_dom"/>
</dbReference>
<dbReference type="RefSeq" id="XP_023166656.2">
    <property type="nucleotide sequence ID" value="XM_023310888.2"/>
</dbReference>
<dbReference type="SMART" id="SM00494">
    <property type="entry name" value="ChtBD2"/>
    <property type="match status" value="3"/>
</dbReference>
<dbReference type="SUPFAM" id="SSF57625">
    <property type="entry name" value="Invertebrate chitin-binding proteins"/>
    <property type="match status" value="4"/>
</dbReference>
<organism evidence="3 4">
    <name type="scientific">Drosophila hydei</name>
    <name type="common">Fruit fly</name>
    <dbReference type="NCBI Taxonomy" id="7224"/>
    <lineage>
        <taxon>Eukaryota</taxon>
        <taxon>Metazoa</taxon>
        <taxon>Ecdysozoa</taxon>
        <taxon>Arthropoda</taxon>
        <taxon>Hexapoda</taxon>
        <taxon>Insecta</taxon>
        <taxon>Pterygota</taxon>
        <taxon>Neoptera</taxon>
        <taxon>Endopterygota</taxon>
        <taxon>Diptera</taxon>
        <taxon>Brachycera</taxon>
        <taxon>Muscomorpha</taxon>
        <taxon>Ephydroidea</taxon>
        <taxon>Drosophilidae</taxon>
        <taxon>Drosophila</taxon>
    </lineage>
</organism>
<dbReference type="Pfam" id="PF01607">
    <property type="entry name" value="CBM_14"/>
    <property type="match status" value="4"/>
</dbReference>
<dbReference type="GO" id="GO:0005576">
    <property type="term" value="C:extracellular region"/>
    <property type="evidence" value="ECO:0007669"/>
    <property type="project" value="InterPro"/>
</dbReference>
<protein>
    <submittedName>
        <fullName evidence="4">Uncharacterized protein LOC111596607</fullName>
    </submittedName>
</protein>